<dbReference type="PROSITE" id="PS50804">
    <property type="entry name" value="SCAN_BOX"/>
    <property type="match status" value="1"/>
</dbReference>
<feature type="compositionally biased region" description="Basic and acidic residues" evidence="13">
    <location>
        <begin position="255"/>
        <end position="267"/>
    </location>
</feature>
<feature type="region of interest" description="Disordered" evidence="13">
    <location>
        <begin position="220"/>
        <end position="321"/>
    </location>
</feature>
<dbReference type="Pfam" id="PF02023">
    <property type="entry name" value="SCAN"/>
    <property type="match status" value="1"/>
</dbReference>
<feature type="domain" description="KRAB" evidence="16">
    <location>
        <begin position="177"/>
        <end position="239"/>
    </location>
</feature>
<protein>
    <recommendedName>
        <fullName evidence="19">Zinc finger and SCAN domain containing 2</fullName>
    </recommendedName>
</protein>
<keyword evidence="7" id="KW-0862">Zinc</keyword>
<comment type="similarity">
    <text evidence="3">Belongs to the krueppel C2H2-type zinc-finger protein family.</text>
</comment>
<feature type="compositionally biased region" description="Polar residues" evidence="13">
    <location>
        <begin position="278"/>
        <end position="288"/>
    </location>
</feature>
<dbReference type="FunFam" id="3.30.160.60:FF:000990">
    <property type="entry name" value="zinc finger protein 629 isoform X2"/>
    <property type="match status" value="1"/>
</dbReference>
<dbReference type="FunFam" id="3.30.160.60:FF:000100">
    <property type="entry name" value="Zinc finger 45-like"/>
    <property type="match status" value="1"/>
</dbReference>
<dbReference type="FunFam" id="3.30.160.60:FF:000725">
    <property type="entry name" value="zinc finger protein 205 isoform X1"/>
    <property type="match status" value="1"/>
</dbReference>
<dbReference type="SUPFAM" id="SSF57667">
    <property type="entry name" value="beta-beta-alpha zinc fingers"/>
    <property type="match status" value="6"/>
</dbReference>
<keyword evidence="8" id="KW-0805">Transcription regulation</keyword>
<dbReference type="InterPro" id="IPR013087">
    <property type="entry name" value="Znf_C2H2_type"/>
</dbReference>
<evidence type="ECO:0000259" key="15">
    <source>
        <dbReference type="PROSITE" id="PS50804"/>
    </source>
</evidence>
<keyword evidence="11" id="KW-0539">Nucleus</keyword>
<dbReference type="SMART" id="SM00431">
    <property type="entry name" value="SCAN"/>
    <property type="match status" value="1"/>
</dbReference>
<evidence type="ECO:0000256" key="7">
    <source>
        <dbReference type="ARBA" id="ARBA00022833"/>
    </source>
</evidence>
<dbReference type="PROSITE" id="PS50157">
    <property type="entry name" value="ZINC_FINGER_C2H2_2"/>
    <property type="match status" value="10"/>
</dbReference>
<name>F6Z7X2_ORNAN</name>
<evidence type="ECO:0008006" key="19">
    <source>
        <dbReference type="Google" id="ProtNLM"/>
    </source>
</evidence>
<keyword evidence="9" id="KW-0238">DNA-binding</keyword>
<evidence type="ECO:0000256" key="3">
    <source>
        <dbReference type="ARBA" id="ARBA00006991"/>
    </source>
</evidence>
<feature type="domain" description="C2H2-type" evidence="14">
    <location>
        <begin position="361"/>
        <end position="388"/>
    </location>
</feature>
<reference evidence="17" key="2">
    <citation type="submission" date="2025-08" db="UniProtKB">
        <authorList>
            <consortium name="Ensembl"/>
        </authorList>
    </citation>
    <scope>IDENTIFICATION</scope>
    <source>
        <strain evidence="17">Glennie</strain>
    </source>
</reference>
<evidence type="ECO:0000313" key="18">
    <source>
        <dbReference type="Proteomes" id="UP000002279"/>
    </source>
</evidence>
<dbReference type="SUPFAM" id="SSF109640">
    <property type="entry name" value="KRAB domain (Kruppel-associated box)"/>
    <property type="match status" value="1"/>
</dbReference>
<evidence type="ECO:0000256" key="5">
    <source>
        <dbReference type="ARBA" id="ARBA00022737"/>
    </source>
</evidence>
<feature type="domain" description="C2H2-type" evidence="14">
    <location>
        <begin position="333"/>
        <end position="360"/>
    </location>
</feature>
<dbReference type="FunFam" id="3.30.160.60:FF:000367">
    <property type="entry name" value="Zinc finger protein 572"/>
    <property type="match status" value="1"/>
</dbReference>
<keyword evidence="6 12" id="KW-0863">Zinc-finger</keyword>
<reference evidence="17" key="3">
    <citation type="submission" date="2025-09" db="UniProtKB">
        <authorList>
            <consortium name="Ensembl"/>
        </authorList>
    </citation>
    <scope>IDENTIFICATION</scope>
    <source>
        <strain evidence="17">Glennie</strain>
    </source>
</reference>
<dbReference type="Ensembl" id="ENSOANT00000018582.2">
    <property type="protein sequence ID" value="ENSOANP00000018579.2"/>
    <property type="gene ID" value="ENSOANG00000011720.4"/>
</dbReference>
<dbReference type="SMART" id="SM00355">
    <property type="entry name" value="ZnF_C2H2"/>
    <property type="match status" value="10"/>
</dbReference>
<dbReference type="InterPro" id="IPR036051">
    <property type="entry name" value="KRAB_dom_sf"/>
</dbReference>
<proteinExistence type="inferred from homology"/>
<dbReference type="GO" id="GO:0001227">
    <property type="term" value="F:DNA-binding transcription repressor activity, RNA polymerase II-specific"/>
    <property type="evidence" value="ECO:0000318"/>
    <property type="project" value="GO_Central"/>
</dbReference>
<dbReference type="PROSITE" id="PS50805">
    <property type="entry name" value="KRAB"/>
    <property type="match status" value="1"/>
</dbReference>
<evidence type="ECO:0000256" key="13">
    <source>
        <dbReference type="SAM" id="MobiDB-lite"/>
    </source>
</evidence>
<feature type="domain" description="C2H2-type" evidence="14">
    <location>
        <begin position="473"/>
        <end position="500"/>
    </location>
</feature>
<evidence type="ECO:0000313" key="17">
    <source>
        <dbReference type="Ensembl" id="ENSOANP00000018579.2"/>
    </source>
</evidence>
<dbReference type="PANTHER" id="PTHR23226:SF405">
    <property type="entry name" value="GASTRULA ZINC FINGER PROTEIN XLCGF26.1-LIKE-RELATED"/>
    <property type="match status" value="1"/>
</dbReference>
<dbReference type="GO" id="GO:0008270">
    <property type="term" value="F:zinc ion binding"/>
    <property type="evidence" value="ECO:0007669"/>
    <property type="project" value="UniProtKB-KW"/>
</dbReference>
<dbReference type="FunFam" id="3.30.160.60:FF:000180">
    <property type="entry name" value="Zinc finger protein 689"/>
    <property type="match status" value="1"/>
</dbReference>
<evidence type="ECO:0000259" key="16">
    <source>
        <dbReference type="PROSITE" id="PS50805"/>
    </source>
</evidence>
<keyword evidence="10" id="KW-0804">Transcription</keyword>
<dbReference type="FunFam" id="3.30.160.60:FF:000642">
    <property type="entry name" value="Zinc finger with KRAB and SCAN domains 2"/>
    <property type="match status" value="1"/>
</dbReference>
<sequence length="613" mass="68790">MYPWVVFLPPGLQGRNPSPFPGSGRGCPRERTVCPPEPRSPCQLEMDAEQKAAATAPQENDELPATTPEEDVGGSDCERESILQEGGPAPGCSQQPVGRPCSQEAAVPREALSRLRELCRRWLRPEMHTREQLLTVLPAEIQTWIREHRPESSDEVVTLVEEDSVLPAPQESTENQEMTTSLFMARSQDEWRRLDPGSKTCYRDVTLGFTVPKPGMISWLEGGEEPWISGSQSSSEEEIPGEVHKGFEMSENEEEHTKPDISEEMESRGTPMGRSSRAVVQNSFWSKASESKRGAESQPLVPVGESPGKSTPEENDRRKFPVHPETFTGEQLYICSQCGKSFTQSSHLMKHQLSHSGEKYYNCADCGKSFSNSSNFIRHQRTHTGEKPYKCPDCGRSFSQSSALITHQRTHTGEKPYQCGECGKSFSRSSNLTTHRRTHMGEKPYKCCECSKSFSQSSSLIAHQGVHTGEKPYECRECGESFSYSSNFLRHQRTHTGERPHGCPQCGRRFSRSSQLAMHQRTHTGEKPYRCLQCGKSFSRGSFLAMHQRAHTGERPYKCSVCGKGFSWSSVLIIHQRTHTGERPYKCPACGKGFSNSSNLITHQKTHTREKAY</sequence>
<feature type="domain" description="C2H2-type" evidence="14">
    <location>
        <begin position="585"/>
        <end position="612"/>
    </location>
</feature>
<dbReference type="eggNOG" id="KOG1721">
    <property type="taxonomic scope" value="Eukaryota"/>
</dbReference>
<dbReference type="FunFam" id="3.30.160.60:FF:000953">
    <property type="entry name" value="Zinc finger protein 691"/>
    <property type="match status" value="1"/>
</dbReference>
<evidence type="ECO:0000256" key="1">
    <source>
        <dbReference type="ARBA" id="ARBA00003767"/>
    </source>
</evidence>
<dbReference type="AlphaFoldDB" id="F6Z7X2"/>
<dbReference type="FunFam" id="3.30.160.60:FF:000088">
    <property type="entry name" value="Zinc finger and SCAN domain containing 2"/>
    <property type="match status" value="1"/>
</dbReference>
<dbReference type="GO" id="GO:0000122">
    <property type="term" value="P:negative regulation of transcription by RNA polymerase II"/>
    <property type="evidence" value="ECO:0000318"/>
    <property type="project" value="GO_Central"/>
</dbReference>
<keyword evidence="18" id="KW-1185">Reference proteome</keyword>
<evidence type="ECO:0000256" key="8">
    <source>
        <dbReference type="ARBA" id="ARBA00023015"/>
    </source>
</evidence>
<dbReference type="FunFam" id="3.30.160.60:FF:002343">
    <property type="entry name" value="Zinc finger protein 33A"/>
    <property type="match status" value="1"/>
</dbReference>
<feature type="domain" description="C2H2-type" evidence="14">
    <location>
        <begin position="557"/>
        <end position="584"/>
    </location>
</feature>
<evidence type="ECO:0000256" key="10">
    <source>
        <dbReference type="ARBA" id="ARBA00023163"/>
    </source>
</evidence>
<organism evidence="17 18">
    <name type="scientific">Ornithorhynchus anatinus</name>
    <name type="common">Duckbill platypus</name>
    <dbReference type="NCBI Taxonomy" id="9258"/>
    <lineage>
        <taxon>Eukaryota</taxon>
        <taxon>Metazoa</taxon>
        <taxon>Chordata</taxon>
        <taxon>Craniata</taxon>
        <taxon>Vertebrata</taxon>
        <taxon>Euteleostomi</taxon>
        <taxon>Mammalia</taxon>
        <taxon>Monotremata</taxon>
        <taxon>Ornithorhynchidae</taxon>
        <taxon>Ornithorhynchus</taxon>
    </lineage>
</organism>
<dbReference type="InParanoid" id="F6Z7X2"/>
<feature type="region of interest" description="Disordered" evidence="13">
    <location>
        <begin position="10"/>
        <end position="79"/>
    </location>
</feature>
<dbReference type="InterPro" id="IPR036236">
    <property type="entry name" value="Znf_C2H2_sf"/>
</dbReference>
<feature type="domain" description="C2H2-type" evidence="14">
    <location>
        <begin position="445"/>
        <end position="472"/>
    </location>
</feature>
<dbReference type="PANTHER" id="PTHR23226">
    <property type="entry name" value="ZINC FINGER AND SCAN DOMAIN-CONTAINING"/>
    <property type="match status" value="1"/>
</dbReference>
<reference evidence="17 18" key="1">
    <citation type="journal article" date="2008" name="Nature">
        <title>Genome analysis of the platypus reveals unique signatures of evolution.</title>
        <authorList>
            <person name="Warren W.C."/>
            <person name="Hillier L.W."/>
            <person name="Marshall Graves J.A."/>
            <person name="Birney E."/>
            <person name="Ponting C.P."/>
            <person name="Grutzner F."/>
            <person name="Belov K."/>
            <person name="Miller W."/>
            <person name="Clarke L."/>
            <person name="Chinwalla A.T."/>
            <person name="Yang S.P."/>
            <person name="Heger A."/>
            <person name="Locke D.P."/>
            <person name="Miethke P."/>
            <person name="Waters P.D."/>
            <person name="Veyrunes F."/>
            <person name="Fulton L."/>
            <person name="Fulton B."/>
            <person name="Graves T."/>
            <person name="Wallis J."/>
            <person name="Puente X.S."/>
            <person name="Lopez-Otin C."/>
            <person name="Ordonez G.R."/>
            <person name="Eichler E.E."/>
            <person name="Chen L."/>
            <person name="Cheng Z."/>
            <person name="Deakin J.E."/>
            <person name="Alsop A."/>
            <person name="Thompson K."/>
            <person name="Kirby P."/>
            <person name="Papenfuss A.T."/>
            <person name="Wakefield M.J."/>
            <person name="Olender T."/>
            <person name="Lancet D."/>
            <person name="Huttley G.A."/>
            <person name="Smit A.F."/>
            <person name="Pask A."/>
            <person name="Temple-Smith P."/>
            <person name="Batzer M.A."/>
            <person name="Walker J.A."/>
            <person name="Konkel M.K."/>
            <person name="Harris R.S."/>
            <person name="Whittington C.M."/>
            <person name="Wong E.S."/>
            <person name="Gemmell N.J."/>
            <person name="Buschiazzo E."/>
            <person name="Vargas Jentzsch I.M."/>
            <person name="Merkel A."/>
            <person name="Schmitz J."/>
            <person name="Zemann A."/>
            <person name="Churakov G."/>
            <person name="Kriegs J.O."/>
            <person name="Brosius J."/>
            <person name="Murchison E.P."/>
            <person name="Sachidanandam R."/>
            <person name="Smith C."/>
            <person name="Hannon G.J."/>
            <person name="Tsend-Ayush E."/>
            <person name="McMillan D."/>
            <person name="Attenborough R."/>
            <person name="Rens W."/>
            <person name="Ferguson-Smith M."/>
            <person name="Lefevre C.M."/>
            <person name="Sharp J.A."/>
            <person name="Nicholas K.R."/>
            <person name="Ray D.A."/>
            <person name="Kube M."/>
            <person name="Reinhardt R."/>
            <person name="Pringle T.H."/>
            <person name="Taylor J."/>
            <person name="Jones R.C."/>
            <person name="Nixon B."/>
            <person name="Dacheux J.L."/>
            <person name="Niwa H."/>
            <person name="Sekita Y."/>
            <person name="Huang X."/>
            <person name="Stark A."/>
            <person name="Kheradpour P."/>
            <person name="Kellis M."/>
            <person name="Flicek P."/>
            <person name="Chen Y."/>
            <person name="Webber C."/>
            <person name="Hardison R."/>
            <person name="Nelson J."/>
            <person name="Hallsworth-Pepin K."/>
            <person name="Delehaunty K."/>
            <person name="Markovic C."/>
            <person name="Minx P."/>
            <person name="Feng Y."/>
            <person name="Kremitzki C."/>
            <person name="Mitreva M."/>
            <person name="Glasscock J."/>
            <person name="Wylie T."/>
            <person name="Wohldmann P."/>
            <person name="Thiru P."/>
            <person name="Nhan M.N."/>
            <person name="Pohl C.S."/>
            <person name="Smith S.M."/>
            <person name="Hou S."/>
            <person name="Nefedov M."/>
            <person name="de Jong P.J."/>
            <person name="Renfree M.B."/>
            <person name="Mardis E.R."/>
            <person name="Wilson R.K."/>
        </authorList>
    </citation>
    <scope>NUCLEOTIDE SEQUENCE [LARGE SCALE GENOMIC DNA]</scope>
    <source>
        <strain evidence="17 18">Glennie</strain>
    </source>
</reference>
<dbReference type="Gene3D" id="1.10.4020.10">
    <property type="entry name" value="DNA breaking-rejoining enzymes"/>
    <property type="match status" value="1"/>
</dbReference>
<evidence type="ECO:0000256" key="2">
    <source>
        <dbReference type="ARBA" id="ARBA00004123"/>
    </source>
</evidence>
<dbReference type="SUPFAM" id="SSF47353">
    <property type="entry name" value="Retrovirus capsid dimerization domain-like"/>
    <property type="match status" value="1"/>
</dbReference>
<dbReference type="OMA" id="HEVFSEM"/>
<evidence type="ECO:0000256" key="12">
    <source>
        <dbReference type="PROSITE-ProRule" id="PRU00042"/>
    </source>
</evidence>
<keyword evidence="4" id="KW-0479">Metal-binding</keyword>
<dbReference type="GO" id="GO:0005654">
    <property type="term" value="C:nucleoplasm"/>
    <property type="evidence" value="ECO:0000318"/>
    <property type="project" value="GO_Central"/>
</dbReference>
<dbReference type="InterPro" id="IPR003309">
    <property type="entry name" value="SCAN_dom"/>
</dbReference>
<dbReference type="HOGENOM" id="CLU_002678_57_1_1"/>
<dbReference type="FunFam" id="3.30.160.60:FF:000029">
    <property type="entry name" value="GLI family zinc finger 4"/>
    <property type="match status" value="1"/>
</dbReference>
<dbReference type="SMART" id="SM00349">
    <property type="entry name" value="KRAB"/>
    <property type="match status" value="1"/>
</dbReference>
<evidence type="ECO:0000256" key="6">
    <source>
        <dbReference type="ARBA" id="ARBA00022771"/>
    </source>
</evidence>
<evidence type="ECO:0000256" key="9">
    <source>
        <dbReference type="ARBA" id="ARBA00023125"/>
    </source>
</evidence>
<feature type="domain" description="C2H2-type" evidence="14">
    <location>
        <begin position="501"/>
        <end position="528"/>
    </location>
</feature>
<evidence type="ECO:0000256" key="11">
    <source>
        <dbReference type="ARBA" id="ARBA00023242"/>
    </source>
</evidence>
<dbReference type="Bgee" id="ENSOANG00000011720">
    <property type="expression patterns" value="Expressed in cerebellum and 7 other cell types or tissues"/>
</dbReference>
<accession>F6Z7X2</accession>
<keyword evidence="5" id="KW-0677">Repeat</keyword>
<evidence type="ECO:0000256" key="4">
    <source>
        <dbReference type="ARBA" id="ARBA00022723"/>
    </source>
</evidence>
<dbReference type="InterPro" id="IPR038269">
    <property type="entry name" value="SCAN_sf"/>
</dbReference>
<dbReference type="GO" id="GO:0000978">
    <property type="term" value="F:RNA polymerase II cis-regulatory region sequence-specific DNA binding"/>
    <property type="evidence" value="ECO:0000318"/>
    <property type="project" value="GO_Central"/>
</dbReference>
<dbReference type="GO" id="GO:0001817">
    <property type="term" value="P:regulation of cytokine production"/>
    <property type="evidence" value="ECO:0000318"/>
    <property type="project" value="GO_Central"/>
</dbReference>
<dbReference type="Pfam" id="PF00096">
    <property type="entry name" value="zf-C2H2"/>
    <property type="match status" value="10"/>
</dbReference>
<feature type="compositionally biased region" description="Low complexity" evidence="13">
    <location>
        <begin position="225"/>
        <end position="234"/>
    </location>
</feature>
<comment type="subcellular location">
    <subcellularLocation>
        <location evidence="2">Nucleus</location>
    </subcellularLocation>
</comment>
<dbReference type="GO" id="GO:0002682">
    <property type="term" value="P:regulation of immune system process"/>
    <property type="evidence" value="ECO:0000318"/>
    <property type="project" value="GO_Central"/>
</dbReference>
<dbReference type="PROSITE" id="PS00028">
    <property type="entry name" value="ZINC_FINGER_C2H2_1"/>
    <property type="match status" value="10"/>
</dbReference>
<dbReference type="Gene3D" id="3.30.160.60">
    <property type="entry name" value="Classic Zinc Finger"/>
    <property type="match status" value="10"/>
</dbReference>
<comment type="function">
    <text evidence="1">May be involved in transcriptional regulation.</text>
</comment>
<dbReference type="Proteomes" id="UP000002279">
    <property type="component" value="Chromosome 5"/>
</dbReference>
<dbReference type="InterPro" id="IPR001909">
    <property type="entry name" value="KRAB"/>
</dbReference>
<dbReference type="GeneTree" id="ENSGT00940000161710"/>
<feature type="domain" description="C2H2-type" evidence="14">
    <location>
        <begin position="417"/>
        <end position="444"/>
    </location>
</feature>
<feature type="domain" description="C2H2-type" evidence="14">
    <location>
        <begin position="529"/>
        <end position="556"/>
    </location>
</feature>
<feature type="domain" description="C2H2-type" evidence="14">
    <location>
        <begin position="389"/>
        <end position="416"/>
    </location>
</feature>
<feature type="domain" description="SCAN box" evidence="15">
    <location>
        <begin position="103"/>
        <end position="162"/>
    </location>
</feature>
<evidence type="ECO:0000259" key="14">
    <source>
        <dbReference type="PROSITE" id="PS50157"/>
    </source>
</evidence>